<dbReference type="EMBL" id="AL672115">
    <property type="protein sequence ID" value="CAD31238.1"/>
    <property type="molecule type" value="Genomic_DNA"/>
</dbReference>
<evidence type="ECO:0000313" key="1">
    <source>
        <dbReference type="EMBL" id="CAD31238.1"/>
    </source>
</evidence>
<dbReference type="AlphaFoldDB" id="Q8KGK0"/>
<protein>
    <submittedName>
        <fullName evidence="1">Uncharacterized protein</fullName>
    </submittedName>
</protein>
<accession>Q8KGK0</accession>
<sequence length="68" mass="7291">MQTGPDAPQSSHFITTRASSVSYGLTSQLVQNGQGIAFIVTNLPDGLGWFRRNLSSKRSTSQALIVVP</sequence>
<organism evidence="1">
    <name type="scientific">Rhizobium loti</name>
    <name type="common">Mesorhizobium loti</name>
    <dbReference type="NCBI Taxonomy" id="381"/>
    <lineage>
        <taxon>Bacteria</taxon>
        <taxon>Pseudomonadati</taxon>
        <taxon>Pseudomonadota</taxon>
        <taxon>Alphaproteobacteria</taxon>
        <taxon>Hyphomicrobiales</taxon>
        <taxon>Phyllobacteriaceae</taxon>
        <taxon>Mesorhizobium</taxon>
    </lineage>
</organism>
<name>Q8KGK0_RHILI</name>
<reference evidence="1" key="1">
    <citation type="journal article" date="2002" name="J. Bacteriol.">
        <title>Comparative sequence analysis of the symbiosis island of Mesorhizobium loti strain R7A.</title>
        <authorList>
            <person name="Sullivan J.T."/>
            <person name="Trzebiatowski J.R."/>
            <person name="Cruickshank R.W."/>
            <person name="Gouzy J."/>
            <person name="Brown S.D."/>
            <person name="Elliot R.M."/>
            <person name="Fleetwood D.J."/>
            <person name="McCallum N.G."/>
            <person name="Rossbach U."/>
            <person name="Stuart G.S."/>
            <person name="Weaver J.E."/>
            <person name="Webby R.J."/>
            <person name="de Bruijn F.J."/>
            <person name="Ronson C.W."/>
        </authorList>
    </citation>
    <scope>NUCLEOTIDE SEQUENCE</scope>
    <source>
        <strain evidence="1">R7A</strain>
    </source>
</reference>
<gene>
    <name evidence="1" type="primary">msi382</name>
</gene>
<proteinExistence type="predicted"/>